<keyword evidence="3 5" id="KW-1133">Transmembrane helix</keyword>
<dbReference type="AlphaFoldDB" id="A0ABD8B7E6"/>
<dbReference type="KEGG" id="ckh:LVJ77_04490"/>
<dbReference type="RefSeq" id="WP_376986415.1">
    <property type="nucleotide sequence ID" value="NZ_CP091521.1"/>
</dbReference>
<proteinExistence type="predicted"/>
<evidence type="ECO:0000259" key="6">
    <source>
        <dbReference type="Pfam" id="PF06305"/>
    </source>
</evidence>
<protein>
    <submittedName>
        <fullName evidence="7">Lipopolysaccharide assembly LapA domain-containing protein</fullName>
    </submittedName>
</protein>
<evidence type="ECO:0000256" key="1">
    <source>
        <dbReference type="ARBA" id="ARBA00022475"/>
    </source>
</evidence>
<keyword evidence="4 5" id="KW-0472">Membrane</keyword>
<evidence type="ECO:0000313" key="7">
    <source>
        <dbReference type="EMBL" id="XHH49928.1"/>
    </source>
</evidence>
<feature type="transmembrane region" description="Helical" evidence="5">
    <location>
        <begin position="45"/>
        <end position="68"/>
    </location>
</feature>
<feature type="domain" description="Lipopolysaccharide assembly protein A" evidence="6">
    <location>
        <begin position="26"/>
        <end position="84"/>
    </location>
</feature>
<dbReference type="InterPro" id="IPR010445">
    <property type="entry name" value="LapA_dom"/>
</dbReference>
<dbReference type="EMBL" id="CP091521">
    <property type="protein sequence ID" value="XHH49928.1"/>
    <property type="molecule type" value="Genomic_DNA"/>
</dbReference>
<evidence type="ECO:0000256" key="4">
    <source>
        <dbReference type="ARBA" id="ARBA00023136"/>
    </source>
</evidence>
<dbReference type="Pfam" id="PF06305">
    <property type="entry name" value="LapA_dom"/>
    <property type="match status" value="1"/>
</dbReference>
<dbReference type="Proteomes" id="UP000831534">
    <property type="component" value="Chromosome"/>
</dbReference>
<keyword evidence="2 5" id="KW-0812">Transmembrane</keyword>
<organism evidence="7 8">
    <name type="scientific">Conchiformibius kuhniae</name>
    <dbReference type="NCBI Taxonomy" id="211502"/>
    <lineage>
        <taxon>Bacteria</taxon>
        <taxon>Pseudomonadati</taxon>
        <taxon>Pseudomonadota</taxon>
        <taxon>Betaproteobacteria</taxon>
        <taxon>Neisseriales</taxon>
        <taxon>Neisseriaceae</taxon>
        <taxon>Conchiformibius</taxon>
    </lineage>
</organism>
<evidence type="ECO:0000256" key="2">
    <source>
        <dbReference type="ARBA" id="ARBA00022692"/>
    </source>
</evidence>
<evidence type="ECO:0000256" key="3">
    <source>
        <dbReference type="ARBA" id="ARBA00022989"/>
    </source>
</evidence>
<evidence type="ECO:0000256" key="5">
    <source>
        <dbReference type="SAM" id="Phobius"/>
    </source>
</evidence>
<accession>A0ABD8B7E6</accession>
<keyword evidence="8" id="KW-1185">Reference proteome</keyword>
<gene>
    <name evidence="7" type="ORF">LVJ77_04490</name>
</gene>
<evidence type="ECO:0000313" key="8">
    <source>
        <dbReference type="Proteomes" id="UP000831534"/>
    </source>
</evidence>
<keyword evidence="1" id="KW-1003">Cell membrane</keyword>
<reference evidence="7 8" key="1">
    <citation type="journal article" date="2022" name="Res Sq">
        <title>Evolution of multicellular longitudinally dividing oral cavity symbionts (Neisseriaceae).</title>
        <authorList>
            <person name="Nyongesa S."/>
            <person name="Weber P."/>
            <person name="Bernet E."/>
            <person name="Pullido F."/>
            <person name="Nieckarz M."/>
            <person name="Delaby M."/>
            <person name="Nieves C."/>
            <person name="Viehboeck T."/>
            <person name="Krause N."/>
            <person name="Rivera-Millot A."/>
            <person name="Nakamura A."/>
            <person name="Vischer N."/>
            <person name="VanNieuwenhze M."/>
            <person name="Brun Y."/>
            <person name="Cava F."/>
            <person name="Bulgheresi S."/>
            <person name="Veyrier F."/>
        </authorList>
    </citation>
    <scope>NUCLEOTIDE SEQUENCE [LARGE SCALE GENOMIC DNA]</scope>
    <source>
        <strain evidence="7 8">17694</strain>
    </source>
</reference>
<sequence length="103" mass="11327">MKILKIISLIVKLLILALLLVLALTNTNAVDFFYLPGQSVRLPLIVVMFGLFVVGTVFGIFAMFGRVLRLRGENSRLRREVEKTARLTTSDLAAPAPADAAQK</sequence>
<name>A0ABD8B7E6_9NEIS</name>